<dbReference type="RefSeq" id="WP_069936260.1">
    <property type="nucleotide sequence ID" value="NZ_MEHJ01000002.1"/>
</dbReference>
<organism evidence="2 3">
    <name type="scientific">Streptomyces agglomeratus</name>
    <dbReference type="NCBI Taxonomy" id="285458"/>
    <lineage>
        <taxon>Bacteria</taxon>
        <taxon>Bacillati</taxon>
        <taxon>Actinomycetota</taxon>
        <taxon>Actinomycetes</taxon>
        <taxon>Kitasatosporales</taxon>
        <taxon>Streptomycetaceae</taxon>
        <taxon>Streptomyces</taxon>
    </lineage>
</organism>
<dbReference type="EMBL" id="MEHJ01000002">
    <property type="protein sequence ID" value="OEJ21633.1"/>
    <property type="molecule type" value="Genomic_DNA"/>
</dbReference>
<evidence type="ECO:0000313" key="2">
    <source>
        <dbReference type="EMBL" id="OEJ21633.1"/>
    </source>
</evidence>
<protein>
    <submittedName>
        <fullName evidence="2">Uncharacterized protein</fullName>
    </submittedName>
</protein>
<gene>
    <name evidence="2" type="ORF">AS594_39620</name>
</gene>
<evidence type="ECO:0000313" key="3">
    <source>
        <dbReference type="Proteomes" id="UP000095759"/>
    </source>
</evidence>
<proteinExistence type="predicted"/>
<sequence length="96" mass="10678">MELLCHQQRHQTSVLWPEDIDRRLNILVRAAAAAGERTSRAELLAALVAAAETNPEVLASLLHRYRRMPTDALAEDENRDDLPVVRSPGPRRAASS</sequence>
<name>A0A1E5NZ92_9ACTN</name>
<dbReference type="OrthoDB" id="4232257at2"/>
<feature type="region of interest" description="Disordered" evidence="1">
    <location>
        <begin position="72"/>
        <end position="96"/>
    </location>
</feature>
<keyword evidence="3" id="KW-1185">Reference proteome</keyword>
<accession>A0A1E5NZ92</accession>
<comment type="caution">
    <text evidence="2">The sequence shown here is derived from an EMBL/GenBank/DDBJ whole genome shotgun (WGS) entry which is preliminary data.</text>
</comment>
<dbReference type="AlphaFoldDB" id="A0A1E5NZ92"/>
<reference evidence="2 3" key="1">
    <citation type="submission" date="2016-08" db="EMBL/GenBank/DDBJ databases">
        <title>Complete genome sequence of Streptomyces agglomeratus strain 6-3-2, a novel anti-MRSA actinomycete isolated from Wuli of Tebit, China.</title>
        <authorList>
            <person name="Chen X."/>
        </authorList>
    </citation>
    <scope>NUCLEOTIDE SEQUENCE [LARGE SCALE GENOMIC DNA]</scope>
    <source>
        <strain evidence="2 3">6-3-2</strain>
    </source>
</reference>
<dbReference type="Proteomes" id="UP000095759">
    <property type="component" value="Unassembled WGS sequence"/>
</dbReference>
<evidence type="ECO:0000256" key="1">
    <source>
        <dbReference type="SAM" id="MobiDB-lite"/>
    </source>
</evidence>